<dbReference type="SMART" id="SM00541">
    <property type="entry name" value="FYRN"/>
    <property type="match status" value="1"/>
</dbReference>
<feature type="region of interest" description="Disordered" evidence="10">
    <location>
        <begin position="586"/>
        <end position="670"/>
    </location>
</feature>
<dbReference type="GO" id="GO:0045893">
    <property type="term" value="P:positive regulation of DNA-templated transcription"/>
    <property type="evidence" value="ECO:0007669"/>
    <property type="project" value="TreeGrafter"/>
</dbReference>
<dbReference type="InterPro" id="IPR003888">
    <property type="entry name" value="FYrich_N"/>
</dbReference>
<feature type="domain" description="SET" evidence="11">
    <location>
        <begin position="898"/>
        <end position="1014"/>
    </location>
</feature>
<accession>A0A131XTM6</accession>
<dbReference type="PANTHER" id="PTHR45838">
    <property type="entry name" value="HISTONE-LYSINE-N-METHYLTRANSFERASE 2 KMT2 FAMILY MEMBER"/>
    <property type="match status" value="1"/>
</dbReference>
<feature type="compositionally biased region" description="Pro residues" evidence="10">
    <location>
        <begin position="699"/>
        <end position="708"/>
    </location>
</feature>
<evidence type="ECO:0000256" key="10">
    <source>
        <dbReference type="SAM" id="MobiDB-lite"/>
    </source>
</evidence>
<dbReference type="CDD" id="cd19170">
    <property type="entry name" value="SET_KMT2A_2B"/>
    <property type="match status" value="1"/>
</dbReference>
<feature type="compositionally biased region" description="Pro residues" evidence="10">
    <location>
        <begin position="647"/>
        <end position="657"/>
    </location>
</feature>
<dbReference type="Pfam" id="PF00856">
    <property type="entry name" value="SET"/>
    <property type="match status" value="1"/>
</dbReference>
<name>A0A131XTM6_IXORI</name>
<dbReference type="InterPro" id="IPR046341">
    <property type="entry name" value="SET_dom_sf"/>
</dbReference>
<keyword evidence="5" id="KW-0805">Transcription regulation</keyword>
<feature type="compositionally biased region" description="Pro residues" evidence="10">
    <location>
        <begin position="606"/>
        <end position="615"/>
    </location>
</feature>
<dbReference type="SUPFAM" id="SSF82199">
    <property type="entry name" value="SET domain"/>
    <property type="match status" value="1"/>
</dbReference>
<dbReference type="SMART" id="SM00542">
    <property type="entry name" value="FYRC"/>
    <property type="match status" value="1"/>
</dbReference>
<dbReference type="GO" id="GO:0032259">
    <property type="term" value="P:methylation"/>
    <property type="evidence" value="ECO:0007669"/>
    <property type="project" value="UniProtKB-KW"/>
</dbReference>
<dbReference type="PANTHER" id="PTHR45838:SF9">
    <property type="entry name" value="LEUKEMIA PROTEIN, MLL, PUTATIVE-RELATED"/>
    <property type="match status" value="1"/>
</dbReference>
<evidence type="ECO:0000256" key="9">
    <source>
        <dbReference type="ARBA" id="ARBA00023242"/>
    </source>
</evidence>
<dbReference type="EMBL" id="GEFM01006114">
    <property type="protein sequence ID" value="JAP69682.1"/>
    <property type="molecule type" value="mRNA"/>
</dbReference>
<keyword evidence="4" id="KW-0949">S-adenosyl-L-methionine</keyword>
<dbReference type="GO" id="GO:0003677">
    <property type="term" value="F:DNA binding"/>
    <property type="evidence" value="ECO:0007669"/>
    <property type="project" value="UniProtKB-KW"/>
</dbReference>
<dbReference type="InterPro" id="IPR003889">
    <property type="entry name" value="FYrich_C"/>
</dbReference>
<dbReference type="InterPro" id="IPR047219">
    <property type="entry name" value="KMT2A_2B_SET"/>
</dbReference>
<dbReference type="PROSITE" id="PS50868">
    <property type="entry name" value="POST_SET"/>
    <property type="match status" value="1"/>
</dbReference>
<dbReference type="PROSITE" id="PS51542">
    <property type="entry name" value="FYRN"/>
    <property type="match status" value="1"/>
</dbReference>
<evidence type="ECO:0000256" key="7">
    <source>
        <dbReference type="ARBA" id="ARBA00023125"/>
    </source>
</evidence>
<dbReference type="InterPro" id="IPR001214">
    <property type="entry name" value="SET_dom"/>
</dbReference>
<evidence type="ECO:0000256" key="3">
    <source>
        <dbReference type="ARBA" id="ARBA00022679"/>
    </source>
</evidence>
<dbReference type="Pfam" id="PF05964">
    <property type="entry name" value="FYRN"/>
    <property type="match status" value="1"/>
</dbReference>
<keyword evidence="8" id="KW-0804">Transcription</keyword>
<dbReference type="InterPro" id="IPR003616">
    <property type="entry name" value="Post-SET_dom"/>
</dbReference>
<evidence type="ECO:0000256" key="4">
    <source>
        <dbReference type="ARBA" id="ARBA00022691"/>
    </source>
</evidence>
<dbReference type="Pfam" id="PF05965">
    <property type="entry name" value="FYRC"/>
    <property type="match status" value="1"/>
</dbReference>
<feature type="compositionally biased region" description="Gly residues" evidence="10">
    <location>
        <begin position="163"/>
        <end position="176"/>
    </location>
</feature>
<feature type="compositionally biased region" description="Polar residues" evidence="10">
    <location>
        <begin position="187"/>
        <end position="197"/>
    </location>
</feature>
<dbReference type="Gene3D" id="3.30.160.360">
    <property type="match status" value="2"/>
</dbReference>
<sequence>MTIENLGHLTEASDLENVLVPINYRCRRLFWSTQNPRQRVVYTCRTYEVRPPRPPPQEDDWGVNVTTAHADEPYAPPPYSPPREGPPCDIASASCDSSRVGAVSSSDAFGTDAPSQSSPDLDDLDAKILDELAKCVQGNDSHLDFAELLENISRSCDPAKGCGASGADGSGGGGDYGVPPVPDRLSSVAQPLQTRQNGAADSAKAVDASSLSEEQRRDCAKVSAEARAGATAPPPPAPRGANYSAVGANQSPKCTKPVKQPQSSCGCTCEGRAAGRTVGKVATTATPSRARSRPTASPKTILPKVAGAQSCQRVRTCQMQQPQQQQVVQAAPPCMGLPPVAQPAPLDLSRLVSYSPYAYNIPVINQYPSTINMTSVSCDKFEVYEVPGGTIIIPRHHYRLENCVSTLSVAGAQVAYLGSLPLVAAPFMQPATTPLAFIGGLGGQAPVMPLALQPPPGVCGQVPLVAGSGLVANPGMVGPGIAAGSLMTSMTSSTVVNGVPSGTGPAPPRPASSTQRTTSCCVADQRKKTVVAQKQCTKSVVVRNRVVQSSRGGGKSVVTQSRSSFVSQQQCTKCVVLPEHVPHAVAAEDPPEVGPVPTVSSTAVLPPAPPVPSLPPRSRTSPDLYPEPDSSTAEDLFGGPGRVSPDLLPPPQPPFSPSPQASPRGDSGSLGAESIFALLQKAAQRILQDGWPADADADPVPPPPPPAPEAKEPVHSTVNLPLPRESRDRLAPFDRPYVVYEISSEDGFLHSSHDVHEAWRYVFEKLQDARAAANLQPLTADDVDGFSMMGLTHKTVVYLTEQLRGADNCVNYCFKFHKRNSVKLAENPSGCARLEQFESRGDHDMFKFLASAHRCPPRYDPSESGEEVEVLHKSSRRLTSLDLPMAMRFRHLKNTAKEAVGVYRSSIHGRGLYCKRNIDGGEMIIEYAGEVIRAALTDKREKYYESKGIGCYMFRIDDHEVVDATMHGNAARFINHSCEPNCYSKVITVDNKKHIVIFALRSILKGEELTYDYKFPIEEVKIPCSCGSRRCRKFLN</sequence>
<evidence type="ECO:0000313" key="13">
    <source>
        <dbReference type="EMBL" id="JAP69682.1"/>
    </source>
</evidence>
<dbReference type="AlphaFoldDB" id="A0A131XTM6"/>
<dbReference type="GO" id="GO:0035097">
    <property type="term" value="C:histone methyltransferase complex"/>
    <property type="evidence" value="ECO:0007669"/>
    <property type="project" value="TreeGrafter"/>
</dbReference>
<evidence type="ECO:0000259" key="12">
    <source>
        <dbReference type="PROSITE" id="PS50868"/>
    </source>
</evidence>
<reference evidence="13" key="1">
    <citation type="submission" date="2016-02" db="EMBL/GenBank/DDBJ databases">
        <title>RNAseq analyses of the midgut from blood- or serum-fed Ixodes ricinus ticks.</title>
        <authorList>
            <person name="Perner J."/>
            <person name="Provaznik J."/>
            <person name="Schrenkova J."/>
            <person name="Urbanova V."/>
            <person name="Ribeiro J.M."/>
            <person name="Kopacek P."/>
        </authorList>
    </citation>
    <scope>NUCLEOTIDE SEQUENCE</scope>
    <source>
        <tissue evidence="13">Gut</tissue>
    </source>
</reference>
<proteinExistence type="evidence at transcript level"/>
<dbReference type="SMART" id="SM00317">
    <property type="entry name" value="SET"/>
    <property type="match status" value="1"/>
</dbReference>
<dbReference type="PROSITE" id="PS51543">
    <property type="entry name" value="FYRC"/>
    <property type="match status" value="1"/>
</dbReference>
<organism evidence="13">
    <name type="scientific">Ixodes ricinus</name>
    <name type="common">Common tick</name>
    <name type="synonym">Acarus ricinus</name>
    <dbReference type="NCBI Taxonomy" id="34613"/>
    <lineage>
        <taxon>Eukaryota</taxon>
        <taxon>Metazoa</taxon>
        <taxon>Ecdysozoa</taxon>
        <taxon>Arthropoda</taxon>
        <taxon>Chelicerata</taxon>
        <taxon>Arachnida</taxon>
        <taxon>Acari</taxon>
        <taxon>Parasitiformes</taxon>
        <taxon>Ixodida</taxon>
        <taxon>Ixodoidea</taxon>
        <taxon>Ixodidae</taxon>
        <taxon>Ixodinae</taxon>
        <taxon>Ixodes</taxon>
    </lineage>
</organism>
<feature type="region of interest" description="Disordered" evidence="10">
    <location>
        <begin position="161"/>
        <end position="244"/>
    </location>
</feature>
<protein>
    <submittedName>
        <fullName evidence="13">Putative histone-lysine n-methyltransferase 2a-like protein</fullName>
    </submittedName>
</protein>
<feature type="region of interest" description="Disordered" evidence="10">
    <location>
        <begin position="68"/>
        <end position="122"/>
    </location>
</feature>
<comment type="subcellular location">
    <subcellularLocation>
        <location evidence="1">Nucleus</location>
    </subcellularLocation>
</comment>
<evidence type="ECO:0000256" key="6">
    <source>
        <dbReference type="ARBA" id="ARBA00023117"/>
    </source>
</evidence>
<dbReference type="GO" id="GO:0042800">
    <property type="term" value="F:histone H3K4 methyltransferase activity"/>
    <property type="evidence" value="ECO:0007669"/>
    <property type="project" value="TreeGrafter"/>
</dbReference>
<keyword evidence="2 13" id="KW-0489">Methyltransferase</keyword>
<feature type="compositionally biased region" description="Pro residues" evidence="10">
    <location>
        <begin position="74"/>
        <end position="85"/>
    </location>
</feature>
<evidence type="ECO:0000256" key="8">
    <source>
        <dbReference type="ARBA" id="ARBA00023163"/>
    </source>
</evidence>
<evidence type="ECO:0000256" key="5">
    <source>
        <dbReference type="ARBA" id="ARBA00023015"/>
    </source>
</evidence>
<keyword evidence="6" id="KW-0103">Bromodomain</keyword>
<dbReference type="PROSITE" id="PS50280">
    <property type="entry name" value="SET"/>
    <property type="match status" value="1"/>
</dbReference>
<dbReference type="Gene3D" id="2.170.270.10">
    <property type="entry name" value="SET domain"/>
    <property type="match status" value="1"/>
</dbReference>
<feature type="domain" description="Post-SET" evidence="12">
    <location>
        <begin position="1020"/>
        <end position="1036"/>
    </location>
</feature>
<dbReference type="FunFam" id="2.170.270.10:FF:000004">
    <property type="entry name" value="Histone-lysine N-methyltransferase"/>
    <property type="match status" value="1"/>
</dbReference>
<evidence type="ECO:0000256" key="1">
    <source>
        <dbReference type="ARBA" id="ARBA00004123"/>
    </source>
</evidence>
<keyword evidence="3 13" id="KW-0808">Transferase</keyword>
<keyword evidence="9" id="KW-0539">Nucleus</keyword>
<evidence type="ECO:0000259" key="11">
    <source>
        <dbReference type="PROSITE" id="PS50280"/>
    </source>
</evidence>
<keyword evidence="7" id="KW-0238">DNA-binding</keyword>
<evidence type="ECO:0000256" key="2">
    <source>
        <dbReference type="ARBA" id="ARBA00022603"/>
    </source>
</evidence>
<feature type="region of interest" description="Disordered" evidence="10">
    <location>
        <begin position="692"/>
        <end position="715"/>
    </location>
</feature>
<dbReference type="SMART" id="SM00508">
    <property type="entry name" value="PostSET"/>
    <property type="match status" value="1"/>
</dbReference>
<feature type="compositionally biased region" description="Low complexity" evidence="10">
    <location>
        <begin position="199"/>
        <end position="212"/>
    </location>
</feature>